<dbReference type="OrthoDB" id="5295870at2"/>
<dbReference type="InterPro" id="IPR017143">
    <property type="entry name" value="UCP037225"/>
</dbReference>
<keyword evidence="2" id="KW-1185">Reference proteome</keyword>
<dbReference type="EMBL" id="FWZT01000002">
    <property type="protein sequence ID" value="SME93819.1"/>
    <property type="molecule type" value="Genomic_DNA"/>
</dbReference>
<dbReference type="PIRSF" id="PIRSF037225">
    <property type="entry name" value="UCP037225"/>
    <property type="match status" value="1"/>
</dbReference>
<dbReference type="Pfam" id="PF14255">
    <property type="entry name" value="Zn_ribbon_21"/>
    <property type="match status" value="1"/>
</dbReference>
<dbReference type="Proteomes" id="UP000192907">
    <property type="component" value="Unassembled WGS sequence"/>
</dbReference>
<gene>
    <name evidence="1" type="ORF">SAMN06296036_10257</name>
</gene>
<proteinExistence type="predicted"/>
<protein>
    <submittedName>
        <fullName evidence="1">Cysteine-rich CPXCG</fullName>
    </submittedName>
</protein>
<evidence type="ECO:0000313" key="1">
    <source>
        <dbReference type="EMBL" id="SME93819.1"/>
    </source>
</evidence>
<dbReference type="STRING" id="1513793.SAMN06296036_10257"/>
<dbReference type="RefSeq" id="WP_132315633.1">
    <property type="nucleotide sequence ID" value="NZ_FWZT01000002.1"/>
</dbReference>
<name>A0A1Y6B5V3_9BACT</name>
<evidence type="ECO:0000313" key="2">
    <source>
        <dbReference type="Proteomes" id="UP000192907"/>
    </source>
</evidence>
<reference evidence="2" key="1">
    <citation type="submission" date="2017-04" db="EMBL/GenBank/DDBJ databases">
        <authorList>
            <person name="Varghese N."/>
            <person name="Submissions S."/>
        </authorList>
    </citation>
    <scope>NUCLEOTIDE SEQUENCE [LARGE SCALE GENOMIC DNA]</scope>
    <source>
        <strain evidence="2">RKEM611</strain>
    </source>
</reference>
<dbReference type="AlphaFoldDB" id="A0A1Y6B5V3"/>
<sequence length="58" mass="6675">MEEVFQFQCPFCGEINDSFFDLSQGSSTYIEDCQICCRPINLYFSVQEDGSFSVDAQR</sequence>
<dbReference type="InterPro" id="IPR025990">
    <property type="entry name" value="zinc_ribbon_bacterial"/>
</dbReference>
<accession>A0A1Y6B5V3</accession>
<organism evidence="1 2">
    <name type="scientific">Pseudobacteriovorax antillogorgiicola</name>
    <dbReference type="NCBI Taxonomy" id="1513793"/>
    <lineage>
        <taxon>Bacteria</taxon>
        <taxon>Pseudomonadati</taxon>
        <taxon>Bdellovibrionota</taxon>
        <taxon>Oligoflexia</taxon>
        <taxon>Oligoflexales</taxon>
        <taxon>Pseudobacteriovoracaceae</taxon>
        <taxon>Pseudobacteriovorax</taxon>
    </lineage>
</organism>